<proteinExistence type="predicted"/>
<dbReference type="Proteomes" id="UP001500194">
    <property type="component" value="Unassembled WGS sequence"/>
</dbReference>
<evidence type="ECO:0000313" key="1">
    <source>
        <dbReference type="EMBL" id="GAA0643671.1"/>
    </source>
</evidence>
<name>A0AAV3SY50_9EURY</name>
<dbReference type="EMBL" id="BAAADU010000002">
    <property type="protein sequence ID" value="GAA0643671.1"/>
    <property type="molecule type" value="Genomic_DNA"/>
</dbReference>
<comment type="caution">
    <text evidence="1">The sequence shown here is derived from an EMBL/GenBank/DDBJ whole genome shotgun (WGS) entry which is preliminary data.</text>
</comment>
<organism evidence="1 2">
    <name type="scientific">Salarchaeum japonicum</name>
    <dbReference type="NCBI Taxonomy" id="555573"/>
    <lineage>
        <taxon>Archaea</taxon>
        <taxon>Methanobacteriati</taxon>
        <taxon>Methanobacteriota</taxon>
        <taxon>Stenosarchaea group</taxon>
        <taxon>Halobacteria</taxon>
        <taxon>Halobacteriales</taxon>
        <taxon>Halobacteriaceae</taxon>
    </lineage>
</organism>
<keyword evidence="2" id="KW-1185">Reference proteome</keyword>
<reference evidence="1 2" key="1">
    <citation type="journal article" date="2019" name="Int. J. Syst. Evol. Microbiol.">
        <title>The Global Catalogue of Microorganisms (GCM) 10K type strain sequencing project: providing services to taxonomists for standard genome sequencing and annotation.</title>
        <authorList>
            <consortium name="The Broad Institute Genomics Platform"/>
            <consortium name="The Broad Institute Genome Sequencing Center for Infectious Disease"/>
            <person name="Wu L."/>
            <person name="Ma J."/>
        </authorList>
    </citation>
    <scope>NUCLEOTIDE SEQUENCE [LARGE SCALE GENOMIC DNA]</scope>
    <source>
        <strain evidence="1 2">JCM 16327</strain>
    </source>
</reference>
<evidence type="ECO:0000313" key="2">
    <source>
        <dbReference type="Proteomes" id="UP001500194"/>
    </source>
</evidence>
<accession>A0AAV3SY50</accession>
<protein>
    <submittedName>
        <fullName evidence="1">Uncharacterized protein</fullName>
    </submittedName>
</protein>
<sequence length="339" mass="34715">MLAVAMLVSTAGCAGLLADDGGSASEAAKLDSVPANVDSLAFVDAESMLADDTLRGVLNTYYAELNESSPYYSGPTSVAEAINDTESASGVSASQFGTMTVFSNASEQADGESGSFNGALVTSSLSKAELKAAVTNQTGMEFSTETYGNATLWVPDSEFASGSVVGWLGDGTFVTGTESAAKAVVDVRAGDAPAVSGDLRETFADTRAGYVKFAMTVPQQELDAGPYASETRFATESLNSVQVVSGAFYVEDTDVGSVTNVVTNTSSAATNIMQVMQGGIAAYELASEEAAAETIDKIEVTSEGTTVTLSYENAASDIEDAIASAYNESETQSTTTATA</sequence>
<gene>
    <name evidence="1" type="ORF">GCM10009019_01840</name>
</gene>
<dbReference type="AlphaFoldDB" id="A0AAV3SY50"/>